<dbReference type="SUPFAM" id="SSF55729">
    <property type="entry name" value="Acyl-CoA N-acyltransferases (Nat)"/>
    <property type="match status" value="1"/>
</dbReference>
<name>A0A518D510_9BACT</name>
<accession>A0A518D510</accession>
<dbReference type="InterPro" id="IPR016181">
    <property type="entry name" value="Acyl_CoA_acyltransferase"/>
</dbReference>
<evidence type="ECO:0000313" key="3">
    <source>
        <dbReference type="Proteomes" id="UP000319342"/>
    </source>
</evidence>
<dbReference type="PROSITE" id="PS51186">
    <property type="entry name" value="GNAT"/>
    <property type="match status" value="1"/>
</dbReference>
<keyword evidence="3" id="KW-1185">Reference proteome</keyword>
<organism evidence="2 3">
    <name type="scientific">Rohdeia mirabilis</name>
    <dbReference type="NCBI Taxonomy" id="2528008"/>
    <lineage>
        <taxon>Bacteria</taxon>
        <taxon>Pseudomonadati</taxon>
        <taxon>Planctomycetota</taxon>
        <taxon>Planctomycetia</taxon>
        <taxon>Planctomycetia incertae sedis</taxon>
        <taxon>Rohdeia</taxon>
    </lineage>
</organism>
<proteinExistence type="predicted"/>
<sequence>MDGADVLALFTRVWGPERDLAAEYPLLFRDRERRRDGTRVLELGALQRTPGRFVGLVVDGDVVSACGYLERELVTPFGRLRVALLGSVSTDPDWRGRGLASIVLAEAEAWARRSGCAATLLWPMDDRLYEANGYRAAACEWNVVLPVDLTLGDELPLRTALPSDAAALLALYDQHPVRAVRGVLEFALLLGCPNMDARVAVRDGQIVAYALRGRGGDLATCVHEWAGEPAAVLGLVSGFAREASGHEASGPLYLLAPDWSNAVTEALLDAGCVAVTRPLGMAKLADRAAAGRFLEARTGCRVVPSGIGALIDSPTGPRALTDAELLAAILPPENQGPELESVAERIGAQAANLPAYAFAWGLDSI</sequence>
<dbReference type="GO" id="GO:0016747">
    <property type="term" value="F:acyltransferase activity, transferring groups other than amino-acyl groups"/>
    <property type="evidence" value="ECO:0007669"/>
    <property type="project" value="InterPro"/>
</dbReference>
<dbReference type="AlphaFoldDB" id="A0A518D510"/>
<dbReference type="Pfam" id="PF13527">
    <property type="entry name" value="Acetyltransf_9"/>
    <property type="match status" value="1"/>
</dbReference>
<dbReference type="EMBL" id="CP036290">
    <property type="protein sequence ID" value="QDU86546.1"/>
    <property type="molecule type" value="Genomic_DNA"/>
</dbReference>
<protein>
    <recommendedName>
        <fullName evidence="1">N-acetyltransferase domain-containing protein</fullName>
    </recommendedName>
</protein>
<feature type="domain" description="N-acetyltransferase" evidence="1">
    <location>
        <begin position="1"/>
        <end position="156"/>
    </location>
</feature>
<reference evidence="2 3" key="1">
    <citation type="submission" date="2019-02" db="EMBL/GenBank/DDBJ databases">
        <title>Deep-cultivation of Planctomycetes and their phenomic and genomic characterization uncovers novel biology.</title>
        <authorList>
            <person name="Wiegand S."/>
            <person name="Jogler M."/>
            <person name="Boedeker C."/>
            <person name="Pinto D."/>
            <person name="Vollmers J."/>
            <person name="Rivas-Marin E."/>
            <person name="Kohn T."/>
            <person name="Peeters S.H."/>
            <person name="Heuer A."/>
            <person name="Rast P."/>
            <person name="Oberbeckmann S."/>
            <person name="Bunk B."/>
            <person name="Jeske O."/>
            <person name="Meyerdierks A."/>
            <person name="Storesund J.E."/>
            <person name="Kallscheuer N."/>
            <person name="Luecker S."/>
            <person name="Lage O.M."/>
            <person name="Pohl T."/>
            <person name="Merkel B.J."/>
            <person name="Hornburger P."/>
            <person name="Mueller R.-W."/>
            <person name="Bruemmer F."/>
            <person name="Labrenz M."/>
            <person name="Spormann A.M."/>
            <person name="Op den Camp H."/>
            <person name="Overmann J."/>
            <person name="Amann R."/>
            <person name="Jetten M.S.M."/>
            <person name="Mascher T."/>
            <person name="Medema M.H."/>
            <person name="Devos D.P."/>
            <person name="Kaster A.-K."/>
            <person name="Ovreas L."/>
            <person name="Rohde M."/>
            <person name="Galperin M.Y."/>
            <person name="Jogler C."/>
        </authorList>
    </citation>
    <scope>NUCLEOTIDE SEQUENCE [LARGE SCALE GENOMIC DNA]</scope>
    <source>
        <strain evidence="2 3">Pla163</strain>
    </source>
</reference>
<gene>
    <name evidence="2" type="ORF">Pla163_36970</name>
</gene>
<evidence type="ECO:0000313" key="2">
    <source>
        <dbReference type="EMBL" id="QDU86546.1"/>
    </source>
</evidence>
<dbReference type="Proteomes" id="UP000319342">
    <property type="component" value="Chromosome"/>
</dbReference>
<dbReference type="InterPro" id="IPR000182">
    <property type="entry name" value="GNAT_dom"/>
</dbReference>
<evidence type="ECO:0000259" key="1">
    <source>
        <dbReference type="PROSITE" id="PS51186"/>
    </source>
</evidence>
<dbReference type="Gene3D" id="3.40.630.30">
    <property type="match status" value="1"/>
</dbReference>
<dbReference type="CDD" id="cd04301">
    <property type="entry name" value="NAT_SF"/>
    <property type="match status" value="1"/>
</dbReference>